<dbReference type="PANTHER" id="PTHR19372:SF7">
    <property type="entry name" value="SULFITE OXIDASE, MITOCHONDRIAL"/>
    <property type="match status" value="1"/>
</dbReference>
<dbReference type="GO" id="GO:0006790">
    <property type="term" value="P:sulfur compound metabolic process"/>
    <property type="evidence" value="ECO:0007669"/>
    <property type="project" value="TreeGrafter"/>
</dbReference>
<feature type="region of interest" description="Disordered" evidence="1">
    <location>
        <begin position="1"/>
        <end position="21"/>
    </location>
</feature>
<dbReference type="SUPFAM" id="SSF56524">
    <property type="entry name" value="Oxidoreductase molybdopterin-binding domain"/>
    <property type="match status" value="1"/>
</dbReference>
<dbReference type="GO" id="GO:0008482">
    <property type="term" value="F:sulfite oxidase activity"/>
    <property type="evidence" value="ECO:0007669"/>
    <property type="project" value="TreeGrafter"/>
</dbReference>
<feature type="domain" description="Oxidoreductase molybdopterin-binding" evidence="3">
    <location>
        <begin position="308"/>
        <end position="456"/>
    </location>
</feature>
<feature type="compositionally biased region" description="Low complexity" evidence="1">
    <location>
        <begin position="180"/>
        <end position="194"/>
    </location>
</feature>
<accession>A0A1H0JRV8</accession>
<organism evidence="4 5">
    <name type="scientific">Nakamurella panacisegetis</name>
    <dbReference type="NCBI Taxonomy" id="1090615"/>
    <lineage>
        <taxon>Bacteria</taxon>
        <taxon>Bacillati</taxon>
        <taxon>Actinomycetota</taxon>
        <taxon>Actinomycetes</taxon>
        <taxon>Nakamurellales</taxon>
        <taxon>Nakamurellaceae</taxon>
        <taxon>Nakamurella</taxon>
    </lineage>
</organism>
<dbReference type="InterPro" id="IPR036374">
    <property type="entry name" value="OxRdtase_Mopterin-bd_sf"/>
</dbReference>
<dbReference type="Pfam" id="PF00174">
    <property type="entry name" value="Oxidored_molyb"/>
    <property type="match status" value="1"/>
</dbReference>
<feature type="transmembrane region" description="Helical" evidence="2">
    <location>
        <begin position="121"/>
        <end position="138"/>
    </location>
</feature>
<proteinExistence type="predicted"/>
<feature type="compositionally biased region" description="Basic and acidic residues" evidence="1">
    <location>
        <begin position="196"/>
        <end position="215"/>
    </location>
</feature>
<dbReference type="SUPFAM" id="SSF81296">
    <property type="entry name" value="E set domains"/>
    <property type="match status" value="1"/>
</dbReference>
<gene>
    <name evidence="4" type="ORF">SAMN04515671_1014</name>
</gene>
<evidence type="ECO:0000313" key="5">
    <source>
        <dbReference type="Proteomes" id="UP000198741"/>
    </source>
</evidence>
<dbReference type="STRING" id="1090615.SAMN04515671_1014"/>
<dbReference type="InterPro" id="IPR014756">
    <property type="entry name" value="Ig_E-set"/>
</dbReference>
<dbReference type="OrthoDB" id="9795587at2"/>
<keyword evidence="5" id="KW-1185">Reference proteome</keyword>
<feature type="transmembrane region" description="Helical" evidence="2">
    <location>
        <begin position="95"/>
        <end position="114"/>
    </location>
</feature>
<feature type="transmembrane region" description="Helical" evidence="2">
    <location>
        <begin position="144"/>
        <end position="163"/>
    </location>
</feature>
<dbReference type="Gene3D" id="2.60.40.650">
    <property type="match status" value="1"/>
</dbReference>
<dbReference type="PANTHER" id="PTHR19372">
    <property type="entry name" value="SULFITE REDUCTASE"/>
    <property type="match status" value="1"/>
</dbReference>
<feature type="transmembrane region" description="Helical" evidence="2">
    <location>
        <begin position="27"/>
        <end position="48"/>
    </location>
</feature>
<feature type="transmembrane region" description="Helical" evidence="2">
    <location>
        <begin position="55"/>
        <end position="75"/>
    </location>
</feature>
<feature type="transmembrane region" description="Helical" evidence="2">
    <location>
        <begin position="233"/>
        <end position="254"/>
    </location>
</feature>
<sequence>MTTTSRPTSNDRPAGRGTRPPVWQPGFLSAALIGLVAMGLAIGIAELVAAVGTWLGFLSAGASPITSLGNTFIHLTPEWLKEYAIRTFGQNDKTALRVGMYVTLALVAMLIGLVGRRSPRIAAGATVLLVLVTIGAVFSNSGTGAFDALPIILGGAAGVYLLVTAFRRTVAPEFLEAPTADAAPPATTEPPVAARDTARDGWYDAKPETSGERHPMALAGRPANRPGMDRRQFFRLAGMGAAVAVVTVAVSRWIPSTAQVMASRANAVVPVPTSKQTIPADVDFKINGLTPYATPTGSFYRVDTAFVPPNVTTQEWGLRIHGMVDNEITIDYADLIARPQIERDITLTCVSNPVGGDLAGNATWIGTRVDTLLKEAGPRSGADCVLFTSKDGFTQTAPLDALTDGRDAILAVAMNGEVLPIEHGFPVRMVVPGLYGYVSACKWIVDMKVSRFADESAYWTQRGWSERGPIKTASRIDVPKGFAQLPAGEVTVAGVAWAQHRGINKVEVRIDDGPWEAAQLAGDASVDTWRQWKYVWTATAGTHTVQSRATDGTGTVQTATVRDVLPDGASGYDSRSIVVT</sequence>
<keyword evidence="2" id="KW-0472">Membrane</keyword>
<keyword evidence="2" id="KW-1133">Transmembrane helix</keyword>
<keyword evidence="2" id="KW-0812">Transmembrane</keyword>
<feature type="region of interest" description="Disordered" evidence="1">
    <location>
        <begin position="180"/>
        <end position="223"/>
    </location>
</feature>
<evidence type="ECO:0000256" key="1">
    <source>
        <dbReference type="SAM" id="MobiDB-lite"/>
    </source>
</evidence>
<evidence type="ECO:0000259" key="3">
    <source>
        <dbReference type="Pfam" id="PF00174"/>
    </source>
</evidence>
<evidence type="ECO:0000313" key="4">
    <source>
        <dbReference type="EMBL" id="SDO46344.1"/>
    </source>
</evidence>
<dbReference type="AlphaFoldDB" id="A0A1H0JRV8"/>
<evidence type="ECO:0000256" key="2">
    <source>
        <dbReference type="SAM" id="Phobius"/>
    </source>
</evidence>
<name>A0A1H0JRV8_9ACTN</name>
<dbReference type="Gene3D" id="3.90.420.10">
    <property type="entry name" value="Oxidoreductase, molybdopterin-binding domain"/>
    <property type="match status" value="1"/>
</dbReference>
<feature type="compositionally biased region" description="Polar residues" evidence="1">
    <location>
        <begin position="1"/>
        <end position="11"/>
    </location>
</feature>
<dbReference type="RefSeq" id="WP_090474862.1">
    <property type="nucleotide sequence ID" value="NZ_LT629710.1"/>
</dbReference>
<dbReference type="InterPro" id="IPR000572">
    <property type="entry name" value="OxRdtase_Mopterin-bd_dom"/>
</dbReference>
<dbReference type="Proteomes" id="UP000198741">
    <property type="component" value="Chromosome I"/>
</dbReference>
<dbReference type="GO" id="GO:0043546">
    <property type="term" value="F:molybdopterin cofactor binding"/>
    <property type="evidence" value="ECO:0007669"/>
    <property type="project" value="TreeGrafter"/>
</dbReference>
<reference evidence="4 5" key="1">
    <citation type="submission" date="2016-10" db="EMBL/GenBank/DDBJ databases">
        <authorList>
            <person name="de Groot N.N."/>
        </authorList>
    </citation>
    <scope>NUCLEOTIDE SEQUENCE [LARGE SCALE GENOMIC DNA]</scope>
    <source>
        <strain evidence="5">P4-7,KCTC 19426,CECT 7604</strain>
    </source>
</reference>
<dbReference type="EMBL" id="LT629710">
    <property type="protein sequence ID" value="SDO46344.1"/>
    <property type="molecule type" value="Genomic_DNA"/>
</dbReference>
<protein>
    <submittedName>
        <fullName evidence="4">DMSO/TMAO reductase YedYZ, molybdopterin-dependent catalytic subunit</fullName>
    </submittedName>
</protein>
<dbReference type="GO" id="GO:0020037">
    <property type="term" value="F:heme binding"/>
    <property type="evidence" value="ECO:0007669"/>
    <property type="project" value="TreeGrafter"/>
</dbReference>